<dbReference type="AlphaFoldDB" id="A0A7I0HX81"/>
<dbReference type="Proteomes" id="UP000297617">
    <property type="component" value="Unassembled WGS sequence"/>
</dbReference>
<evidence type="ECO:0000313" key="4">
    <source>
        <dbReference type="Proteomes" id="UP000297641"/>
    </source>
</evidence>
<gene>
    <name evidence="1" type="ORF">EHQ10_08160</name>
    <name evidence="2" type="ORF">EHQ43_00745</name>
</gene>
<proteinExistence type="predicted"/>
<accession>A0A7I0HX81</accession>
<evidence type="ECO:0000313" key="3">
    <source>
        <dbReference type="Proteomes" id="UP000297617"/>
    </source>
</evidence>
<evidence type="ECO:0000313" key="1">
    <source>
        <dbReference type="EMBL" id="TGK49880.1"/>
    </source>
</evidence>
<reference evidence="1" key="1">
    <citation type="submission" date="2018-10" db="EMBL/GenBank/DDBJ databases">
        <authorList>
            <person name="Vincent A.T."/>
            <person name="Schiettekatte O."/>
            <person name="Bourhy P."/>
            <person name="Veyrier F.J."/>
            <person name="Picardeau M."/>
        </authorList>
    </citation>
    <scope>NUCLEOTIDE SEQUENCE</scope>
    <source>
        <strain evidence="1">201800295</strain>
    </source>
</reference>
<dbReference type="EMBL" id="RQFT01000001">
    <property type="protein sequence ID" value="TGL09547.1"/>
    <property type="molecule type" value="Genomic_DNA"/>
</dbReference>
<protein>
    <submittedName>
        <fullName evidence="2">Uncharacterized protein</fullName>
    </submittedName>
</protein>
<dbReference type="OrthoDB" id="340743at2"/>
<evidence type="ECO:0000313" key="2">
    <source>
        <dbReference type="EMBL" id="TGL09547.1"/>
    </source>
</evidence>
<keyword evidence="3" id="KW-1185">Reference proteome</keyword>
<dbReference type="EMBL" id="RQFD01000010">
    <property type="protein sequence ID" value="TGK49880.1"/>
    <property type="molecule type" value="Genomic_DNA"/>
</dbReference>
<name>A0A7I0HX81_9LEPT</name>
<organism evidence="2 4">
    <name type="scientific">Leptospira bouyouniensis</name>
    <dbReference type="NCBI Taxonomy" id="2484911"/>
    <lineage>
        <taxon>Bacteria</taxon>
        <taxon>Pseudomonadati</taxon>
        <taxon>Spirochaetota</taxon>
        <taxon>Spirochaetia</taxon>
        <taxon>Leptospirales</taxon>
        <taxon>Leptospiraceae</taxon>
        <taxon>Leptospira</taxon>
    </lineage>
</organism>
<comment type="caution">
    <text evidence="2">The sequence shown here is derived from an EMBL/GenBank/DDBJ whole genome shotgun (WGS) entry which is preliminary data.</text>
</comment>
<dbReference type="Proteomes" id="UP000297641">
    <property type="component" value="Unassembled WGS sequence"/>
</dbReference>
<reference evidence="2 4" key="2">
    <citation type="journal article" date="2019" name="PLoS Negl. Trop. Dis.">
        <title>Revisiting the worldwide diversity of Leptospira species in the environment.</title>
        <authorList>
            <person name="Vincent A.T."/>
            <person name="Schiettekatte O."/>
            <person name="Bourhy P."/>
            <person name="Veyrier F.J."/>
            <person name="Picardeau M."/>
        </authorList>
    </citation>
    <scope>NUCLEOTIDE SEQUENCE [LARGE SCALE GENOMIC DNA]</scope>
    <source>
        <strain evidence="2 4">201800273</strain>
        <strain evidence="1">201800295</strain>
    </source>
</reference>
<sequence>MFVAGEYLFATEEGVSIEELRSIFSEYGIISLEPLIIRDRSYKLVLKNDPGLPTLEKKTTSFGKFKYIEKNQIMQKYKMNP</sequence>